<name>S0KY08_9ENTE</name>
<feature type="transmembrane region" description="Helical" evidence="6">
    <location>
        <begin position="193"/>
        <end position="213"/>
    </location>
</feature>
<sequence>MSRVQQRRETINYALFLPIFLLLLVSVWVQYQAAVLDGNPVQTIVIKQLIFAFGMLVILFCASLIPFRYWVKYAYVLYGLSLIPMVLLQVFYDPTMYQLTGTKRWLHLGPITWQPSELVKITFVLAVVLLTITIRQEKTRYTIKDDLLFMLKIFLLSLPTFILMLLQRDFGTSIVFVWALMAIFVISGVDWRILLTGFLIVATAASALLLFVFTKWGQEILYQLHFKEYQLDRVRAWIDPFAYKDTIAYQQVRSMLATSSGGVFGQTLDAQSIYVPVRESDMVFTVVAERFGYLGSCTVLFTYFYLFYQMIMTGLKTNQRASLYYCVGFIFIMLFQVFENIGAAIGILPLTGIPLPFLSQGGTSLLTIGLGLGIILGMKPQSNN</sequence>
<feature type="transmembrane region" description="Helical" evidence="6">
    <location>
        <begin position="323"/>
        <end position="351"/>
    </location>
</feature>
<keyword evidence="8" id="KW-1185">Reference proteome</keyword>
<reference evidence="7 8" key="1">
    <citation type="submission" date="2013-03" db="EMBL/GenBank/DDBJ databases">
        <title>The Genome Sequence of Enterococcus sulfureus ATCC_49903 (PacBio/Illumina hybrid assembly).</title>
        <authorList>
            <consortium name="The Broad Institute Genomics Platform"/>
            <consortium name="The Broad Institute Genome Sequencing Center for Infectious Disease"/>
            <person name="Earl A."/>
            <person name="Russ C."/>
            <person name="Gilmore M."/>
            <person name="Surin D."/>
            <person name="Walker B."/>
            <person name="Young S."/>
            <person name="Zeng Q."/>
            <person name="Gargeya S."/>
            <person name="Fitzgerald M."/>
            <person name="Haas B."/>
            <person name="Abouelleil A."/>
            <person name="Allen A.W."/>
            <person name="Alvarado L."/>
            <person name="Arachchi H.M."/>
            <person name="Berlin A.M."/>
            <person name="Chapman S.B."/>
            <person name="Gainer-Dewar J."/>
            <person name="Goldberg J."/>
            <person name="Griggs A."/>
            <person name="Gujja S."/>
            <person name="Hansen M."/>
            <person name="Howarth C."/>
            <person name="Imamovic A."/>
            <person name="Ireland A."/>
            <person name="Larimer J."/>
            <person name="McCowan C."/>
            <person name="Murphy C."/>
            <person name="Pearson M."/>
            <person name="Poon T.W."/>
            <person name="Priest M."/>
            <person name="Roberts A."/>
            <person name="Saif S."/>
            <person name="Shea T."/>
            <person name="Sisk P."/>
            <person name="Sykes S."/>
            <person name="Wortman J."/>
            <person name="Nusbaum C."/>
            <person name="Birren B."/>
        </authorList>
    </citation>
    <scope>NUCLEOTIDE SEQUENCE [LARGE SCALE GENOMIC DNA]</scope>
    <source>
        <strain evidence="7 8">ATCC 49903</strain>
    </source>
</reference>
<dbReference type="PATRIC" id="fig|1140003.3.peg.1876"/>
<feature type="transmembrane region" description="Helical" evidence="6">
    <location>
        <begin position="147"/>
        <end position="164"/>
    </location>
</feature>
<feature type="transmembrane region" description="Helical" evidence="6">
    <location>
        <begin position="170"/>
        <end position="186"/>
    </location>
</feature>
<dbReference type="OrthoDB" id="9768187at2"/>
<dbReference type="GO" id="GO:0008360">
    <property type="term" value="P:regulation of cell shape"/>
    <property type="evidence" value="ECO:0007669"/>
    <property type="project" value="UniProtKB-KW"/>
</dbReference>
<comment type="caution">
    <text evidence="7">The sequence shown here is derived from an EMBL/GenBank/DDBJ whole genome shotgun (WGS) entry which is preliminary data.</text>
</comment>
<evidence type="ECO:0000256" key="3">
    <source>
        <dbReference type="ARBA" id="ARBA00022960"/>
    </source>
</evidence>
<accession>S0KY08</accession>
<dbReference type="PANTHER" id="PTHR30474">
    <property type="entry name" value="CELL CYCLE PROTEIN"/>
    <property type="match status" value="1"/>
</dbReference>
<evidence type="ECO:0000256" key="5">
    <source>
        <dbReference type="ARBA" id="ARBA00023136"/>
    </source>
</evidence>
<keyword evidence="2 6" id="KW-0812">Transmembrane</keyword>
<feature type="transmembrane region" description="Helical" evidence="6">
    <location>
        <begin position="118"/>
        <end position="135"/>
    </location>
</feature>
<dbReference type="PROSITE" id="PS00428">
    <property type="entry name" value="FTSW_RODA_SPOVE"/>
    <property type="match status" value="1"/>
</dbReference>
<organism evidence="7 8">
    <name type="scientific">Enterococcus sulfureus ATCC 49903</name>
    <dbReference type="NCBI Taxonomy" id="1140003"/>
    <lineage>
        <taxon>Bacteria</taxon>
        <taxon>Bacillati</taxon>
        <taxon>Bacillota</taxon>
        <taxon>Bacilli</taxon>
        <taxon>Lactobacillales</taxon>
        <taxon>Enterococcaceae</taxon>
        <taxon>Enterococcus</taxon>
    </lineage>
</organism>
<gene>
    <name evidence="7" type="ORF">I573_02137</name>
</gene>
<dbReference type="GO" id="GO:0032153">
    <property type="term" value="C:cell division site"/>
    <property type="evidence" value="ECO:0007669"/>
    <property type="project" value="TreeGrafter"/>
</dbReference>
<evidence type="ECO:0000256" key="6">
    <source>
        <dbReference type="SAM" id="Phobius"/>
    </source>
</evidence>
<dbReference type="InterPro" id="IPR018365">
    <property type="entry name" value="Cell_cycle_FtsW-rel_CS"/>
</dbReference>
<dbReference type="PANTHER" id="PTHR30474:SF1">
    <property type="entry name" value="PEPTIDOGLYCAN GLYCOSYLTRANSFERASE MRDB"/>
    <property type="match status" value="1"/>
</dbReference>
<feature type="transmembrane region" description="Helical" evidence="6">
    <location>
        <begin position="357"/>
        <end position="378"/>
    </location>
</feature>
<evidence type="ECO:0000256" key="1">
    <source>
        <dbReference type="ARBA" id="ARBA00004141"/>
    </source>
</evidence>
<dbReference type="GO" id="GO:0015648">
    <property type="term" value="F:lipid-linked peptidoglycan transporter activity"/>
    <property type="evidence" value="ECO:0007669"/>
    <property type="project" value="TreeGrafter"/>
</dbReference>
<keyword evidence="3" id="KW-0133">Cell shape</keyword>
<keyword evidence="4 6" id="KW-1133">Transmembrane helix</keyword>
<dbReference type="InterPro" id="IPR001182">
    <property type="entry name" value="FtsW/RodA"/>
</dbReference>
<evidence type="ECO:0000256" key="4">
    <source>
        <dbReference type="ARBA" id="ARBA00022989"/>
    </source>
</evidence>
<dbReference type="STRING" id="1140003.OMY_01946"/>
<feature type="transmembrane region" description="Helical" evidence="6">
    <location>
        <begin position="291"/>
        <end position="311"/>
    </location>
</feature>
<evidence type="ECO:0000313" key="8">
    <source>
        <dbReference type="Proteomes" id="UP000015961"/>
    </source>
</evidence>
<keyword evidence="5 6" id="KW-0472">Membrane</keyword>
<evidence type="ECO:0000313" key="7">
    <source>
        <dbReference type="EMBL" id="EOT83024.1"/>
    </source>
</evidence>
<proteinExistence type="predicted"/>
<protein>
    <recommendedName>
        <fullName evidence="9">Rod shape determining protein RodA</fullName>
    </recommendedName>
</protein>
<dbReference type="EMBL" id="ASWO01000007">
    <property type="protein sequence ID" value="EOT83024.1"/>
    <property type="molecule type" value="Genomic_DNA"/>
</dbReference>
<feature type="transmembrane region" description="Helical" evidence="6">
    <location>
        <begin position="74"/>
        <end position="92"/>
    </location>
</feature>
<evidence type="ECO:0008006" key="9">
    <source>
        <dbReference type="Google" id="ProtNLM"/>
    </source>
</evidence>
<evidence type="ECO:0000256" key="2">
    <source>
        <dbReference type="ARBA" id="ARBA00022692"/>
    </source>
</evidence>
<dbReference type="Pfam" id="PF01098">
    <property type="entry name" value="FTSW_RODA_SPOVE"/>
    <property type="match status" value="1"/>
</dbReference>
<dbReference type="RefSeq" id="WP_016186378.1">
    <property type="nucleotide sequence ID" value="NZ_ASWO01000007.1"/>
</dbReference>
<feature type="transmembrane region" description="Helical" evidence="6">
    <location>
        <begin position="49"/>
        <end position="67"/>
    </location>
</feature>
<feature type="transmembrane region" description="Helical" evidence="6">
    <location>
        <begin position="12"/>
        <end position="29"/>
    </location>
</feature>
<comment type="subcellular location">
    <subcellularLocation>
        <location evidence="1">Membrane</location>
        <topology evidence="1">Multi-pass membrane protein</topology>
    </subcellularLocation>
</comment>
<dbReference type="eggNOG" id="COG0772">
    <property type="taxonomic scope" value="Bacteria"/>
</dbReference>
<dbReference type="Proteomes" id="UP000015961">
    <property type="component" value="Unassembled WGS sequence"/>
</dbReference>
<dbReference type="AlphaFoldDB" id="S0KY08"/>
<dbReference type="GO" id="GO:0005886">
    <property type="term" value="C:plasma membrane"/>
    <property type="evidence" value="ECO:0007669"/>
    <property type="project" value="TreeGrafter"/>
</dbReference>
<dbReference type="GO" id="GO:0051301">
    <property type="term" value="P:cell division"/>
    <property type="evidence" value="ECO:0007669"/>
    <property type="project" value="InterPro"/>
</dbReference>